<name>A0A1D2NEJ5_ORCCI</name>
<gene>
    <name evidence="2" type="ORF">Ocin01_02974</name>
</gene>
<protein>
    <submittedName>
        <fullName evidence="2">Uncharacterized protein</fullName>
    </submittedName>
</protein>
<dbReference type="EMBL" id="LJIJ01000066">
    <property type="protein sequence ID" value="ODN03690.1"/>
    <property type="molecule type" value="Genomic_DNA"/>
</dbReference>
<feature type="region of interest" description="Disordered" evidence="1">
    <location>
        <begin position="1"/>
        <end position="22"/>
    </location>
</feature>
<evidence type="ECO:0000313" key="3">
    <source>
        <dbReference type="Proteomes" id="UP000094527"/>
    </source>
</evidence>
<proteinExistence type="predicted"/>
<accession>A0A1D2NEJ5</accession>
<dbReference type="AlphaFoldDB" id="A0A1D2NEJ5"/>
<comment type="caution">
    <text evidence="2">The sequence shown here is derived from an EMBL/GenBank/DDBJ whole genome shotgun (WGS) entry which is preliminary data.</text>
</comment>
<organism evidence="2 3">
    <name type="scientific">Orchesella cincta</name>
    <name type="common">Springtail</name>
    <name type="synonym">Podura cincta</name>
    <dbReference type="NCBI Taxonomy" id="48709"/>
    <lineage>
        <taxon>Eukaryota</taxon>
        <taxon>Metazoa</taxon>
        <taxon>Ecdysozoa</taxon>
        <taxon>Arthropoda</taxon>
        <taxon>Hexapoda</taxon>
        <taxon>Collembola</taxon>
        <taxon>Entomobryomorpha</taxon>
        <taxon>Entomobryoidea</taxon>
        <taxon>Orchesellidae</taxon>
        <taxon>Orchesellinae</taxon>
        <taxon>Orchesella</taxon>
    </lineage>
</organism>
<evidence type="ECO:0000313" key="2">
    <source>
        <dbReference type="EMBL" id="ODN03690.1"/>
    </source>
</evidence>
<reference evidence="2 3" key="1">
    <citation type="journal article" date="2016" name="Genome Biol. Evol.">
        <title>Gene Family Evolution Reflects Adaptation to Soil Environmental Stressors in the Genome of the Collembolan Orchesella cincta.</title>
        <authorList>
            <person name="Faddeeva-Vakhrusheva A."/>
            <person name="Derks M.F."/>
            <person name="Anvar S.Y."/>
            <person name="Agamennone V."/>
            <person name="Suring W."/>
            <person name="Smit S."/>
            <person name="van Straalen N.M."/>
            <person name="Roelofs D."/>
        </authorList>
    </citation>
    <scope>NUCLEOTIDE SEQUENCE [LARGE SCALE GENOMIC DNA]</scope>
    <source>
        <tissue evidence="2">Mixed pool</tissue>
    </source>
</reference>
<keyword evidence="3" id="KW-1185">Reference proteome</keyword>
<evidence type="ECO:0000256" key="1">
    <source>
        <dbReference type="SAM" id="MobiDB-lite"/>
    </source>
</evidence>
<sequence>MYGPVGRCQSWSQAQRERKGSTASKHIVCVLLLYPEVDVDKVLRIGTNVHLKLLSSKKYDSHSSRLPKVDKYT</sequence>
<dbReference type="Proteomes" id="UP000094527">
    <property type="component" value="Unassembled WGS sequence"/>
</dbReference>